<dbReference type="AlphaFoldDB" id="A0A6J4RPZ1"/>
<sequence>DVDPKGMATLISRGAQLLERPGSYTVELYGDDWQIAAGHRIGVLMTCCNDEWWVHRPSGGNVAIKSASITLPFLPTARTPDLAGGPAQKLTSYLKNAPFRVAAKTVSDGTTPFDVVTAQPPRAGGAGASTGNGAAAGAAPAPQAPAKPTVGTQGRLTLSFGHDRRRLGLALRRGFRVRLRCTVRCDLTGRLTQRRGRRTVTVGRFTRRSVQGRTAVQLRFTKAARKRLRGARRVSLTLRVEARPAGGGTPVVLSRPVRMKR</sequence>
<evidence type="ECO:0000256" key="1">
    <source>
        <dbReference type="SAM" id="MobiDB-lite"/>
    </source>
</evidence>
<feature type="compositionally biased region" description="Low complexity" evidence="1">
    <location>
        <begin position="131"/>
        <end position="146"/>
    </location>
</feature>
<proteinExistence type="predicted"/>
<name>A0A6J4RPZ1_9ACTN</name>
<evidence type="ECO:0008006" key="3">
    <source>
        <dbReference type="Google" id="ProtNLM"/>
    </source>
</evidence>
<feature type="non-terminal residue" evidence="2">
    <location>
        <position position="1"/>
    </location>
</feature>
<accession>A0A6J4RPZ1</accession>
<gene>
    <name evidence="2" type="ORF">AVDCRST_MAG30-658</name>
</gene>
<reference evidence="2" key="1">
    <citation type="submission" date="2020-02" db="EMBL/GenBank/DDBJ databases">
        <authorList>
            <person name="Meier V. D."/>
        </authorList>
    </citation>
    <scope>NUCLEOTIDE SEQUENCE</scope>
    <source>
        <strain evidence="2">AVDCRST_MAG30</strain>
    </source>
</reference>
<evidence type="ECO:0000313" key="2">
    <source>
        <dbReference type="EMBL" id="CAA9478774.1"/>
    </source>
</evidence>
<feature type="region of interest" description="Disordered" evidence="1">
    <location>
        <begin position="118"/>
        <end position="154"/>
    </location>
</feature>
<protein>
    <recommendedName>
        <fullName evidence="3">Xaa-Pro dipeptidyl-peptidase C-terminal domain-containing protein</fullName>
    </recommendedName>
</protein>
<organism evidence="2">
    <name type="scientific">uncultured Solirubrobacteraceae bacterium</name>
    <dbReference type="NCBI Taxonomy" id="1162706"/>
    <lineage>
        <taxon>Bacteria</taxon>
        <taxon>Bacillati</taxon>
        <taxon>Actinomycetota</taxon>
        <taxon>Thermoleophilia</taxon>
        <taxon>Solirubrobacterales</taxon>
        <taxon>Solirubrobacteraceae</taxon>
        <taxon>environmental samples</taxon>
    </lineage>
</organism>
<dbReference type="EMBL" id="CADCVS010000110">
    <property type="protein sequence ID" value="CAA9478774.1"/>
    <property type="molecule type" value="Genomic_DNA"/>
</dbReference>